<evidence type="ECO:0000256" key="1">
    <source>
        <dbReference type="SAM" id="MobiDB-lite"/>
    </source>
</evidence>
<evidence type="ECO:0000259" key="3">
    <source>
        <dbReference type="Pfam" id="PF02120"/>
    </source>
</evidence>
<dbReference type="InterPro" id="IPR021136">
    <property type="entry name" value="Flagellar_hook_control-like_C"/>
</dbReference>
<dbReference type="EMBL" id="QFPX01000021">
    <property type="protein sequence ID" value="PZQ52052.1"/>
    <property type="molecule type" value="Genomic_DNA"/>
</dbReference>
<feature type="compositionally biased region" description="Low complexity" evidence="1">
    <location>
        <begin position="436"/>
        <end position="447"/>
    </location>
</feature>
<feature type="chain" id="PRO_5015920017" description="Flagellar hook-length control protein-like C-terminal domain-containing protein" evidence="2">
    <location>
        <begin position="22"/>
        <end position="478"/>
    </location>
</feature>
<feature type="region of interest" description="Disordered" evidence="1">
    <location>
        <begin position="227"/>
        <end position="297"/>
    </location>
</feature>
<reference evidence="4 5" key="1">
    <citation type="submission" date="2017-08" db="EMBL/GenBank/DDBJ databases">
        <title>Infants hospitalized years apart are colonized by the same room-sourced microbial strains.</title>
        <authorList>
            <person name="Brooks B."/>
            <person name="Olm M.R."/>
            <person name="Firek B.A."/>
            <person name="Baker R."/>
            <person name="Thomas B.C."/>
            <person name="Morowitz M.J."/>
            <person name="Banfield J.F."/>
        </authorList>
    </citation>
    <scope>NUCLEOTIDE SEQUENCE [LARGE SCALE GENOMIC DNA]</scope>
    <source>
        <strain evidence="4">S2_005_002_R2_33</strain>
    </source>
</reference>
<feature type="region of interest" description="Disordered" evidence="1">
    <location>
        <begin position="416"/>
        <end position="478"/>
    </location>
</feature>
<dbReference type="CDD" id="cd17470">
    <property type="entry name" value="T3SS_Flik_C"/>
    <property type="match status" value="1"/>
</dbReference>
<name>A0A2W5NEX6_9SPHN</name>
<keyword evidence="2" id="KW-0732">Signal</keyword>
<protein>
    <recommendedName>
        <fullName evidence="3">Flagellar hook-length control protein-like C-terminal domain-containing protein</fullName>
    </recommendedName>
</protein>
<dbReference type="AlphaFoldDB" id="A0A2W5NEX6"/>
<feature type="signal peptide" evidence="2">
    <location>
        <begin position="1"/>
        <end position="21"/>
    </location>
</feature>
<organism evidence="4 5">
    <name type="scientific">Novosphingobium pentaromativorans</name>
    <dbReference type="NCBI Taxonomy" id="205844"/>
    <lineage>
        <taxon>Bacteria</taxon>
        <taxon>Pseudomonadati</taxon>
        <taxon>Pseudomonadota</taxon>
        <taxon>Alphaproteobacteria</taxon>
        <taxon>Sphingomonadales</taxon>
        <taxon>Sphingomonadaceae</taxon>
        <taxon>Novosphingobium</taxon>
    </lineage>
</organism>
<evidence type="ECO:0000256" key="2">
    <source>
        <dbReference type="SAM" id="SignalP"/>
    </source>
</evidence>
<dbReference type="Gene3D" id="3.30.750.140">
    <property type="match status" value="1"/>
</dbReference>
<comment type="caution">
    <text evidence="4">The sequence shown here is derived from an EMBL/GenBank/DDBJ whole genome shotgun (WGS) entry which is preliminary data.</text>
</comment>
<feature type="compositionally biased region" description="Low complexity" evidence="1">
    <location>
        <begin position="277"/>
        <end position="297"/>
    </location>
</feature>
<gene>
    <name evidence="4" type="ORF">DI555_19770</name>
</gene>
<dbReference type="Pfam" id="PF02120">
    <property type="entry name" value="Flg_hook"/>
    <property type="match status" value="1"/>
</dbReference>
<sequence>MPVSVNSLFPMAAQASGGASAAPAADSLAGGGSLKSARQATGSFHSLLGAAQAVSGKPSGTANAPLPDAQATADLAAAPAADALSGDAALLPQAEFELPVQQAVSADTRPVGLGVAAKPAASAHAPAAEHIKPHVAADQPVLPELVKQAASSGESAGDQATQTVEAEGADGDQAPADAEAPATRHDAEVSDLVLPVRTNQAAPPQTAAASLQPQLAVVQQPVHGDAAASATEAGKDKAESAVATSGKTSAKLAKAGVPAGFERTEQEPSGSRAQNVPTTAAGPADAAPDQSASSADTNLSAPLFTQTLTGTAARPSALPYAPAAQSTPQSATVAVQQGQFGNDIGVEIARALDKGSDDLLIRLDPRHMGRIDVRLSFDHDGVLRAVVSADSASSLDMLRREATDLNRALADAGVRSDGQSLRFDSRSGGQGGGQRWQGEQGRQAGLQSQGGGLSDGFGGSDDPIYRPLRSSGHVDLMA</sequence>
<dbReference type="InterPro" id="IPR038610">
    <property type="entry name" value="FliK-like_C_sf"/>
</dbReference>
<accession>A0A2W5NEX6</accession>
<feature type="compositionally biased region" description="Polar residues" evidence="1">
    <location>
        <begin position="267"/>
        <end position="276"/>
    </location>
</feature>
<dbReference type="Proteomes" id="UP000249082">
    <property type="component" value="Unassembled WGS sequence"/>
</dbReference>
<evidence type="ECO:0000313" key="5">
    <source>
        <dbReference type="Proteomes" id="UP000249082"/>
    </source>
</evidence>
<feature type="compositionally biased region" description="Gly residues" evidence="1">
    <location>
        <begin position="448"/>
        <end position="459"/>
    </location>
</feature>
<feature type="compositionally biased region" description="Polar residues" evidence="1">
    <location>
        <begin position="149"/>
        <end position="164"/>
    </location>
</feature>
<feature type="region of interest" description="Disordered" evidence="1">
    <location>
        <begin position="147"/>
        <end position="186"/>
    </location>
</feature>
<feature type="domain" description="Flagellar hook-length control protein-like C-terminal" evidence="3">
    <location>
        <begin position="349"/>
        <end position="426"/>
    </location>
</feature>
<proteinExistence type="predicted"/>
<evidence type="ECO:0000313" key="4">
    <source>
        <dbReference type="EMBL" id="PZQ52052.1"/>
    </source>
</evidence>